<evidence type="ECO:0000313" key="1">
    <source>
        <dbReference type="EMBL" id="ESA21317.1"/>
    </source>
</evidence>
<reference evidence="1" key="1">
    <citation type="submission" date="2013-07" db="EMBL/GenBank/DDBJ databases">
        <title>The genome of an arbuscular mycorrhizal fungus provides insights into the evolution of the oldest plant symbiosis.</title>
        <authorList>
            <consortium name="DOE Joint Genome Institute"/>
            <person name="Tisserant E."/>
            <person name="Malbreil M."/>
            <person name="Kuo A."/>
            <person name="Kohler A."/>
            <person name="Symeonidi A."/>
            <person name="Balestrini R."/>
            <person name="Charron P."/>
            <person name="Duensing N."/>
            <person name="Frei-dit-Frey N."/>
            <person name="Gianinazzi-Pearson V."/>
            <person name="Gilbert B."/>
            <person name="Handa Y."/>
            <person name="Hijri M."/>
            <person name="Kaul R."/>
            <person name="Kawaguchi M."/>
            <person name="Krajinski F."/>
            <person name="Lammers P."/>
            <person name="Lapierre D."/>
            <person name="Masclaux F.G."/>
            <person name="Murat C."/>
            <person name="Morin E."/>
            <person name="Ndikumana S."/>
            <person name="Pagni M."/>
            <person name="Petitpierre D."/>
            <person name="Requena N."/>
            <person name="Rosikiewicz P."/>
            <person name="Riley R."/>
            <person name="Saito K."/>
            <person name="San Clemente H."/>
            <person name="Shapiro H."/>
            <person name="van Tuinen D."/>
            <person name="Becard G."/>
            <person name="Bonfante P."/>
            <person name="Paszkowski U."/>
            <person name="Shachar-Hill Y."/>
            <person name="Young J.P."/>
            <person name="Sanders I.R."/>
            <person name="Henrissat B."/>
            <person name="Rensing S.A."/>
            <person name="Grigoriev I.V."/>
            <person name="Corradi N."/>
            <person name="Roux C."/>
            <person name="Martin F."/>
        </authorList>
    </citation>
    <scope>NUCLEOTIDE SEQUENCE</scope>
    <source>
        <strain evidence="1">DAOM 197198</strain>
    </source>
</reference>
<proteinExistence type="predicted"/>
<protein>
    <submittedName>
        <fullName evidence="1">Uncharacterized protein</fullName>
    </submittedName>
</protein>
<dbReference type="AlphaFoldDB" id="U9UNM2"/>
<name>U9UNM2_RHIID</name>
<gene>
    <name evidence="1" type="ORF">GLOINDRAFT_17596</name>
</gene>
<dbReference type="HOGENOM" id="CLU_3143710_0_0_1"/>
<sequence length="49" mass="5676">MAIERITNLFLDSSNAKIRCVYNENLCLDALLPYMQEAENMRCSMFTTP</sequence>
<organism evidence="1">
    <name type="scientific">Rhizophagus irregularis (strain DAOM 181602 / DAOM 197198 / MUCL 43194)</name>
    <name type="common">Arbuscular mycorrhizal fungus</name>
    <name type="synonym">Glomus intraradices</name>
    <dbReference type="NCBI Taxonomy" id="747089"/>
    <lineage>
        <taxon>Eukaryota</taxon>
        <taxon>Fungi</taxon>
        <taxon>Fungi incertae sedis</taxon>
        <taxon>Mucoromycota</taxon>
        <taxon>Glomeromycotina</taxon>
        <taxon>Glomeromycetes</taxon>
        <taxon>Glomerales</taxon>
        <taxon>Glomeraceae</taxon>
        <taxon>Rhizophagus</taxon>
    </lineage>
</organism>
<dbReference type="EMBL" id="KI276522">
    <property type="protein sequence ID" value="ESA21317.1"/>
    <property type="molecule type" value="Genomic_DNA"/>
</dbReference>
<accession>U9UNM2</accession>